<dbReference type="SUPFAM" id="SSF143631">
    <property type="entry name" value="ApbE-like"/>
    <property type="match status" value="1"/>
</dbReference>
<dbReference type="PANTHER" id="PTHR30040:SF2">
    <property type="entry name" value="FAD:PROTEIN FMN TRANSFERASE"/>
    <property type="match status" value="1"/>
</dbReference>
<comment type="similarity">
    <text evidence="10">Belongs to the ApbE family.</text>
</comment>
<evidence type="ECO:0000256" key="11">
    <source>
        <dbReference type="PIRSR" id="PIRSR006268-2"/>
    </source>
</evidence>
<feature type="binding site" evidence="11">
    <location>
        <position position="170"/>
    </location>
    <ligand>
        <name>Mg(2+)</name>
        <dbReference type="ChEBI" id="CHEBI:18420"/>
    </ligand>
</feature>
<evidence type="ECO:0000313" key="13">
    <source>
        <dbReference type="Proteomes" id="UP000623681"/>
    </source>
</evidence>
<keyword evidence="6 10" id="KW-0274">FAD</keyword>
<feature type="binding site" evidence="11">
    <location>
        <position position="284"/>
    </location>
    <ligand>
        <name>Mg(2+)</name>
        <dbReference type="ChEBI" id="CHEBI:18420"/>
    </ligand>
</feature>
<keyword evidence="13" id="KW-1185">Reference proteome</keyword>
<dbReference type="Proteomes" id="UP000623681">
    <property type="component" value="Unassembled WGS sequence"/>
</dbReference>
<proteinExistence type="inferred from homology"/>
<evidence type="ECO:0000256" key="7">
    <source>
        <dbReference type="ARBA" id="ARBA00022842"/>
    </source>
</evidence>
<evidence type="ECO:0000313" key="12">
    <source>
        <dbReference type="EMBL" id="MBL4931659.1"/>
    </source>
</evidence>
<dbReference type="EMBL" id="JAESWA010000022">
    <property type="protein sequence ID" value="MBL4931659.1"/>
    <property type="molecule type" value="Genomic_DNA"/>
</dbReference>
<dbReference type="Gene3D" id="3.10.520.10">
    <property type="entry name" value="ApbE-like domains"/>
    <property type="match status" value="1"/>
</dbReference>
<evidence type="ECO:0000256" key="3">
    <source>
        <dbReference type="ARBA" id="ARBA00022630"/>
    </source>
</evidence>
<keyword evidence="3 10" id="KW-0285">Flavoprotein</keyword>
<organism evidence="12 13">
    <name type="scientific">Clostridium paridis</name>
    <dbReference type="NCBI Taxonomy" id="2803863"/>
    <lineage>
        <taxon>Bacteria</taxon>
        <taxon>Bacillati</taxon>
        <taxon>Bacillota</taxon>
        <taxon>Clostridia</taxon>
        <taxon>Eubacteriales</taxon>
        <taxon>Clostridiaceae</taxon>
        <taxon>Clostridium</taxon>
    </lineage>
</organism>
<feature type="binding site" evidence="11">
    <location>
        <position position="288"/>
    </location>
    <ligand>
        <name>Mg(2+)</name>
        <dbReference type="ChEBI" id="CHEBI:18420"/>
    </ligand>
</feature>
<dbReference type="GO" id="GO:0016740">
    <property type="term" value="F:transferase activity"/>
    <property type="evidence" value="ECO:0007669"/>
    <property type="project" value="UniProtKB-UniRule"/>
</dbReference>
<reference evidence="12" key="1">
    <citation type="submission" date="2021-01" db="EMBL/GenBank/DDBJ databases">
        <title>Genome public.</title>
        <authorList>
            <person name="Liu C."/>
            <person name="Sun Q."/>
        </authorList>
    </citation>
    <scope>NUCLEOTIDE SEQUENCE</scope>
    <source>
        <strain evidence="12">YIM B02565</strain>
    </source>
</reference>
<comment type="cofactor">
    <cofactor evidence="11">
        <name>Mg(2+)</name>
        <dbReference type="ChEBI" id="CHEBI:18420"/>
    </cofactor>
    <cofactor evidence="11">
        <name>Mn(2+)</name>
        <dbReference type="ChEBI" id="CHEBI:29035"/>
    </cofactor>
    <text evidence="11">Magnesium. Can also use manganese.</text>
</comment>
<name>A0A937FD44_9CLOT</name>
<keyword evidence="5 10" id="KW-0479">Metal-binding</keyword>
<accession>A0A937FD44</accession>
<dbReference type="PANTHER" id="PTHR30040">
    <property type="entry name" value="THIAMINE BIOSYNTHESIS LIPOPROTEIN APBE"/>
    <property type="match status" value="1"/>
</dbReference>
<dbReference type="InterPro" id="IPR003374">
    <property type="entry name" value="ApbE-like_sf"/>
</dbReference>
<evidence type="ECO:0000256" key="6">
    <source>
        <dbReference type="ARBA" id="ARBA00022827"/>
    </source>
</evidence>
<dbReference type="Pfam" id="PF02424">
    <property type="entry name" value="ApbE"/>
    <property type="match status" value="1"/>
</dbReference>
<dbReference type="PIRSF" id="PIRSF006268">
    <property type="entry name" value="ApbE"/>
    <property type="match status" value="1"/>
</dbReference>
<evidence type="ECO:0000256" key="8">
    <source>
        <dbReference type="ARBA" id="ARBA00031306"/>
    </source>
</evidence>
<keyword evidence="4 10" id="KW-0808">Transferase</keyword>
<comment type="caution">
    <text evidence="12">The sequence shown here is derived from an EMBL/GenBank/DDBJ whole genome shotgun (WGS) entry which is preliminary data.</text>
</comment>
<evidence type="ECO:0000256" key="4">
    <source>
        <dbReference type="ARBA" id="ARBA00022679"/>
    </source>
</evidence>
<sequence length="339" mass="37919">MFIIYIDDRKEVLNLLWFKKSKDNFPIIKCSYMLGTIINLKVYGENAAKGIDKSLKRIQEIDDKMSVFKEDSEVSKINKNAGVCLQRVSKDTYYVLETSLKYSDMSKGAFDPTIRPLVDVWGFGRGVERVPNKEKIEYALKLVSYKEISLNKDEKSIGLNNKDQSIDLGAVAKGFAADETRDILLKNNVKSAVIDLGGNIFTLGSNLNGDPWRIGIQDPVKPTGTYMGIISVRNKSIVTSGNYERFFISRGKRYHHILDSKTGFPSENGVISVTIISDNSIDGDALSTCAYVMGLENGYKLIQSIPNVDAIFITGNKKIYITDGIKNNFKLVNEEYIVA</sequence>
<gene>
    <name evidence="12" type="ORF">JK634_07575</name>
</gene>
<comment type="catalytic activity">
    <reaction evidence="9 10">
        <text>L-threonyl-[protein] + FAD = FMN-L-threonyl-[protein] + AMP + H(+)</text>
        <dbReference type="Rhea" id="RHEA:36847"/>
        <dbReference type="Rhea" id="RHEA-COMP:11060"/>
        <dbReference type="Rhea" id="RHEA-COMP:11061"/>
        <dbReference type="ChEBI" id="CHEBI:15378"/>
        <dbReference type="ChEBI" id="CHEBI:30013"/>
        <dbReference type="ChEBI" id="CHEBI:57692"/>
        <dbReference type="ChEBI" id="CHEBI:74257"/>
        <dbReference type="ChEBI" id="CHEBI:456215"/>
        <dbReference type="EC" id="2.7.1.180"/>
    </reaction>
</comment>
<evidence type="ECO:0000256" key="2">
    <source>
        <dbReference type="ARBA" id="ARBA00016337"/>
    </source>
</evidence>
<dbReference type="EC" id="2.7.1.180" evidence="1 10"/>
<dbReference type="GO" id="GO:0046872">
    <property type="term" value="F:metal ion binding"/>
    <property type="evidence" value="ECO:0007669"/>
    <property type="project" value="UniProtKB-UniRule"/>
</dbReference>
<dbReference type="InterPro" id="IPR024932">
    <property type="entry name" value="ApbE"/>
</dbReference>
<evidence type="ECO:0000256" key="10">
    <source>
        <dbReference type="PIRNR" id="PIRNR006268"/>
    </source>
</evidence>
<evidence type="ECO:0000256" key="1">
    <source>
        <dbReference type="ARBA" id="ARBA00011955"/>
    </source>
</evidence>
<dbReference type="AlphaFoldDB" id="A0A937FD44"/>
<evidence type="ECO:0000256" key="5">
    <source>
        <dbReference type="ARBA" id="ARBA00022723"/>
    </source>
</evidence>
<keyword evidence="7 10" id="KW-0460">Magnesium</keyword>
<protein>
    <recommendedName>
        <fullName evidence="2 10">FAD:protein FMN transferase</fullName>
        <ecNumber evidence="1 10">2.7.1.180</ecNumber>
    </recommendedName>
    <alternativeName>
        <fullName evidence="8 10">Flavin transferase</fullName>
    </alternativeName>
</protein>
<evidence type="ECO:0000256" key="9">
    <source>
        <dbReference type="ARBA" id="ARBA00048540"/>
    </source>
</evidence>